<evidence type="ECO:0000256" key="1">
    <source>
        <dbReference type="SAM" id="SignalP"/>
    </source>
</evidence>
<keyword evidence="2" id="KW-0418">Kinase</keyword>
<dbReference type="GO" id="GO:0004674">
    <property type="term" value="F:protein serine/threonine kinase activity"/>
    <property type="evidence" value="ECO:0007669"/>
    <property type="project" value="UniProtKB-KW"/>
</dbReference>
<sequence length="109" mass="12738">MDYWMKMGVRTENYSALNSSFLFLLMFRLHQSQHCCAEVYNITTSQPLAQGQTRVSLCHIFELGFFSPNNIANKYVGIWHSRTGIYLRGKLYGWPIEKSLLQVQTPWLD</sequence>
<gene>
    <name evidence="2" type="ORF">RchiOBHm_Chr5g0005601</name>
</gene>
<evidence type="ECO:0000313" key="2">
    <source>
        <dbReference type="EMBL" id="PRQ28680.1"/>
    </source>
</evidence>
<dbReference type="Gramene" id="PRQ28680">
    <property type="protein sequence ID" value="PRQ28680"/>
    <property type="gene ID" value="RchiOBHm_Chr5g0005601"/>
</dbReference>
<dbReference type="EMBL" id="PDCK01000043">
    <property type="protein sequence ID" value="PRQ28680.1"/>
    <property type="molecule type" value="Genomic_DNA"/>
</dbReference>
<dbReference type="EC" id="2.7.11.1" evidence="2"/>
<dbReference type="AlphaFoldDB" id="A0A2P6Q3C8"/>
<reference evidence="2 3" key="1">
    <citation type="journal article" date="2018" name="Nat. Genet.">
        <title>The Rosa genome provides new insights in the design of modern roses.</title>
        <authorList>
            <person name="Bendahmane M."/>
        </authorList>
    </citation>
    <scope>NUCLEOTIDE SEQUENCE [LARGE SCALE GENOMIC DNA]</scope>
    <source>
        <strain evidence="3">cv. Old Blush</strain>
    </source>
</reference>
<protein>
    <submittedName>
        <fullName evidence="2">Putative non-specific serine/threonine protein kinase</fullName>
        <ecNumber evidence="2">2.7.11.1</ecNumber>
    </submittedName>
</protein>
<organism evidence="2 3">
    <name type="scientific">Rosa chinensis</name>
    <name type="common">China rose</name>
    <dbReference type="NCBI Taxonomy" id="74649"/>
    <lineage>
        <taxon>Eukaryota</taxon>
        <taxon>Viridiplantae</taxon>
        <taxon>Streptophyta</taxon>
        <taxon>Embryophyta</taxon>
        <taxon>Tracheophyta</taxon>
        <taxon>Spermatophyta</taxon>
        <taxon>Magnoliopsida</taxon>
        <taxon>eudicotyledons</taxon>
        <taxon>Gunneridae</taxon>
        <taxon>Pentapetalae</taxon>
        <taxon>rosids</taxon>
        <taxon>fabids</taxon>
        <taxon>Rosales</taxon>
        <taxon>Rosaceae</taxon>
        <taxon>Rosoideae</taxon>
        <taxon>Rosoideae incertae sedis</taxon>
        <taxon>Rosa</taxon>
    </lineage>
</organism>
<keyword evidence="2" id="KW-0723">Serine/threonine-protein kinase</keyword>
<keyword evidence="1" id="KW-0732">Signal</keyword>
<keyword evidence="3" id="KW-1185">Reference proteome</keyword>
<comment type="caution">
    <text evidence="2">The sequence shown here is derived from an EMBL/GenBank/DDBJ whole genome shotgun (WGS) entry which is preliminary data.</text>
</comment>
<name>A0A2P6Q3C8_ROSCH</name>
<evidence type="ECO:0000313" key="3">
    <source>
        <dbReference type="Proteomes" id="UP000238479"/>
    </source>
</evidence>
<feature type="chain" id="PRO_5015116510" evidence="1">
    <location>
        <begin position="33"/>
        <end position="109"/>
    </location>
</feature>
<proteinExistence type="predicted"/>
<accession>A0A2P6Q3C8</accession>
<feature type="signal peptide" evidence="1">
    <location>
        <begin position="1"/>
        <end position="32"/>
    </location>
</feature>
<dbReference type="Proteomes" id="UP000238479">
    <property type="component" value="Chromosome 5"/>
</dbReference>
<keyword evidence="2" id="KW-0808">Transferase</keyword>